<sequence length="782" mass="87126">MKPRFNLESMPKRLAEDQEIAAAALQRATTGYARRLEKLAREHGRRLRAHWSEAQSVQQLFAAATRDGGLLTPANDYGVDAWQRAMLTLDTLRERGDNDLVHEAAGAPPVLVYESDVILDGRDLARPVNYVLLRIKPPPGVEVFDWKRPYLIIDPRAGHGAGIGGFKADSQVGVALRDGHPVYFLVFRPHPEPGQTLADVMRAEAAFVGEIRRRHADTSKPIIVGNCQGGWATMILAAANPEISGPLIINGAPLSYWSGRVGENPMRYFAGLFGGALPVVMLADLGNGEFDGVHLVSNFGMLNPGRNYFSKYYDLFANVDRDRKTFLEFERWWGGMHFMNEAEIRWIVEQLFIGNRLARGEARIERGRQLDLKAIRSPIIVFTSLADNITPPQQALNWIIDTYADEHEIKIRGQRIIYMVHATTGHLGIFVSSSIARKEHAEVASTMKTIEALAPGLYEMKIDEQIGDGVDARFLVNFQERKLADLLALDDNDRSDEVGFAAVARLSELAVEIYDLSLRPLVQTMVTSDSARMMSAMHPERWSRLMFSSQNLAMRPVQEAAKHILSDRKAADPANPFLAFEKWWAAGALQAIDLSRDLRDASFEAMFLMLYGSPFMTWVATTHAFERTRKDPKELRFLPEVQAILLGVDRGGFEEAVIRMLILLAESRGSVRRDRLQRAATVLSKDEPFASLGAERRAALIREQSIIVEFESDRAINTLPVLLSEGNERKDAIAVVEFIAGSVDDMDPQTVKMLQRFRSVLGLPAIMLSVANSDPLAASASA</sequence>
<dbReference type="EMBL" id="CP019948">
    <property type="protein sequence ID" value="ARN83623.1"/>
    <property type="molecule type" value="Genomic_DNA"/>
</dbReference>
<dbReference type="STRING" id="655015.B1812_12800"/>
<proteinExistence type="predicted"/>
<dbReference type="GO" id="GO:0016787">
    <property type="term" value="F:hydrolase activity"/>
    <property type="evidence" value="ECO:0007669"/>
    <property type="project" value="UniProtKB-KW"/>
</dbReference>
<dbReference type="Gene3D" id="3.40.50.1820">
    <property type="entry name" value="alpha/beta hydrolase"/>
    <property type="match status" value="1"/>
</dbReference>
<keyword evidence="2" id="KW-1185">Reference proteome</keyword>
<dbReference type="PANTHER" id="PTHR36837:SF2">
    <property type="entry name" value="POLY(3-HYDROXYALKANOATE) POLYMERASE SUBUNIT PHAC"/>
    <property type="match status" value="1"/>
</dbReference>
<protein>
    <submittedName>
        <fullName evidence="1">Alpha/beta hydrolase</fullName>
    </submittedName>
</protein>
<dbReference type="InterPro" id="IPR029058">
    <property type="entry name" value="AB_hydrolase_fold"/>
</dbReference>
<name>A0A1W6N1B6_9HYPH</name>
<dbReference type="SUPFAM" id="SSF53474">
    <property type="entry name" value="alpha/beta-Hydrolases"/>
    <property type="match status" value="1"/>
</dbReference>
<keyword evidence="1" id="KW-0378">Hydrolase</keyword>
<evidence type="ECO:0000313" key="1">
    <source>
        <dbReference type="EMBL" id="ARN83623.1"/>
    </source>
</evidence>
<evidence type="ECO:0000313" key="2">
    <source>
        <dbReference type="Proteomes" id="UP000193978"/>
    </source>
</evidence>
<dbReference type="InterPro" id="IPR024501">
    <property type="entry name" value="DUF3141"/>
</dbReference>
<gene>
    <name evidence="1" type="ORF">B1812_12800</name>
</gene>
<accession>A0A1W6N1B6</accession>
<dbReference type="KEGG" id="mbry:B1812_12800"/>
<dbReference type="Proteomes" id="UP000193978">
    <property type="component" value="Chromosome"/>
</dbReference>
<dbReference type="PANTHER" id="PTHR36837">
    <property type="entry name" value="POLY(3-HYDROXYALKANOATE) POLYMERASE SUBUNIT PHAC"/>
    <property type="match status" value="1"/>
</dbReference>
<organism evidence="1 2">
    <name type="scientific">Methylocystis bryophila</name>
    <dbReference type="NCBI Taxonomy" id="655015"/>
    <lineage>
        <taxon>Bacteria</taxon>
        <taxon>Pseudomonadati</taxon>
        <taxon>Pseudomonadota</taxon>
        <taxon>Alphaproteobacteria</taxon>
        <taxon>Hyphomicrobiales</taxon>
        <taxon>Methylocystaceae</taxon>
        <taxon>Methylocystis</taxon>
    </lineage>
</organism>
<dbReference type="Pfam" id="PF11339">
    <property type="entry name" value="DUF3141"/>
    <property type="match status" value="1"/>
</dbReference>
<dbReference type="InterPro" id="IPR051321">
    <property type="entry name" value="PHA/PHB_synthase"/>
</dbReference>
<dbReference type="AlphaFoldDB" id="A0A1W6N1B6"/>
<reference evidence="1 2" key="1">
    <citation type="submission" date="2017-02" db="EMBL/GenBank/DDBJ databases">
        <authorList>
            <person name="Peterson S.W."/>
        </authorList>
    </citation>
    <scope>NUCLEOTIDE SEQUENCE [LARGE SCALE GENOMIC DNA]</scope>
    <source>
        <strain evidence="1 2">S285</strain>
    </source>
</reference>